<feature type="binding site" evidence="7">
    <location>
        <position position="233"/>
    </location>
    <ligand>
        <name>Zn(2+)</name>
        <dbReference type="ChEBI" id="CHEBI:29105"/>
        <label>2</label>
    </ligand>
</feature>
<dbReference type="InterPro" id="IPR050138">
    <property type="entry name" value="DHOase/Allantoinase_Hydrolase"/>
</dbReference>
<feature type="binding site" evidence="7">
    <location>
        <position position="306"/>
    </location>
    <ligand>
        <name>Zn(2+)</name>
        <dbReference type="ChEBI" id="CHEBI:29105"/>
        <label>1</label>
    </ligand>
</feature>
<dbReference type="Gene3D" id="2.30.40.10">
    <property type="entry name" value="Urease, subunit C, domain 1"/>
    <property type="match status" value="1"/>
</dbReference>
<dbReference type="Pfam" id="PF12890">
    <property type="entry name" value="DHOase"/>
    <property type="match status" value="1"/>
</dbReference>
<evidence type="ECO:0000256" key="4">
    <source>
        <dbReference type="ARBA" id="ARBA00022801"/>
    </source>
</evidence>
<accession>A0ABU1AUL0</accession>
<feature type="binding site" evidence="7">
    <location>
        <begin position="324"/>
        <end position="325"/>
    </location>
    <ligand>
        <name>substrate</name>
    </ligand>
</feature>
<sequence length="430" mass="46229">MNILWIQNGRVIDPANKRDAISDLYAVDGQIVDSLSEAQQAAATVVDAKGLVVAPGLVDIHVHFRDPGQTHKEDIRSGTEAAAAGGFTSVVCMPNTGPVCDNAGTIQRIMDKVARAAVIRVYPTGCLTVGMQGEQLAPTGQLKKAGVVAMTDDGKCVQSNEIMRRAVEYAQMFDLPIMDHCQDASLTEGAMMNEGEWSLRLGLQGWPKAAEDIIVARNVILAELTGAHIHMQHISSARSVDLLRRAIDRGVSVSGEASPHHIEFTDADLHDYDTVFKMNPPLRTDADRLALIEGLVDGTLSCIATDHAPHSPTEKDQEFDYAPFGVIGLENSLASCLTTLYHGKHLGLSEVIALMTHKGAEVCKLDAGTLSVGAAADICLFDPDEEWTVDSNKFFSKSRNCPWHGKTLKGVVKATYVGGEQVFDGSSITV</sequence>
<dbReference type="InterPro" id="IPR011059">
    <property type="entry name" value="Metal-dep_hydrolase_composite"/>
</dbReference>
<evidence type="ECO:0000256" key="7">
    <source>
        <dbReference type="HAMAP-Rule" id="MF_00220"/>
    </source>
</evidence>
<dbReference type="HAMAP" id="MF_00220_B">
    <property type="entry name" value="PyrC_classI_B"/>
    <property type="match status" value="1"/>
</dbReference>
<protein>
    <recommendedName>
        <fullName evidence="7">Dihydroorotase</fullName>
        <shortName evidence="7">DHOase</shortName>
        <ecNumber evidence="7">3.5.2.3</ecNumber>
    </recommendedName>
</protein>
<dbReference type="EMBL" id="JARXHW010000005">
    <property type="protein sequence ID" value="MDQ8206647.1"/>
    <property type="molecule type" value="Genomic_DNA"/>
</dbReference>
<feature type="binding site" evidence="7">
    <location>
        <position position="95"/>
    </location>
    <ligand>
        <name>substrate</name>
    </ligand>
</feature>
<dbReference type="PROSITE" id="PS00482">
    <property type="entry name" value="DIHYDROOROTASE_1"/>
    <property type="match status" value="1"/>
</dbReference>
<feature type="binding site" evidence="7">
    <location>
        <position position="153"/>
    </location>
    <ligand>
        <name>Zn(2+)</name>
        <dbReference type="ChEBI" id="CHEBI:29105"/>
        <label>2</label>
    </ligand>
</feature>
<feature type="binding site" evidence="7">
    <location>
        <begin position="63"/>
        <end position="65"/>
    </location>
    <ligand>
        <name>substrate</name>
    </ligand>
</feature>
<dbReference type="SUPFAM" id="SSF51556">
    <property type="entry name" value="Metallo-dependent hydrolases"/>
    <property type="match status" value="1"/>
</dbReference>
<evidence type="ECO:0000256" key="6">
    <source>
        <dbReference type="ARBA" id="ARBA00022975"/>
    </source>
</evidence>
<evidence type="ECO:0000256" key="5">
    <source>
        <dbReference type="ARBA" id="ARBA00022833"/>
    </source>
</evidence>
<dbReference type="EC" id="3.5.2.3" evidence="7"/>
<feature type="binding site" evidence="7">
    <location>
        <position position="310"/>
    </location>
    <ligand>
        <name>substrate</name>
    </ligand>
</feature>
<keyword evidence="11" id="KW-1185">Reference proteome</keyword>
<dbReference type="InterPro" id="IPR002195">
    <property type="entry name" value="Dihydroorotase_CS"/>
</dbReference>
<feature type="binding site" evidence="7">
    <location>
        <position position="61"/>
    </location>
    <ligand>
        <name>Zn(2+)</name>
        <dbReference type="ChEBI" id="CHEBI:29105"/>
        <label>1</label>
    </ligand>
</feature>
<proteinExistence type="inferred from homology"/>
<feature type="binding site" evidence="7">
    <location>
        <position position="279"/>
    </location>
    <ligand>
        <name>substrate</name>
    </ligand>
</feature>
<comment type="catalytic activity">
    <reaction evidence="7">
        <text>(S)-dihydroorotate + H2O = N-carbamoyl-L-aspartate + H(+)</text>
        <dbReference type="Rhea" id="RHEA:24296"/>
        <dbReference type="ChEBI" id="CHEBI:15377"/>
        <dbReference type="ChEBI" id="CHEBI:15378"/>
        <dbReference type="ChEBI" id="CHEBI:30864"/>
        <dbReference type="ChEBI" id="CHEBI:32814"/>
        <dbReference type="EC" id="3.5.2.3"/>
    </reaction>
</comment>
<feature type="domain" description="Amidohydrolase 3" evidence="8">
    <location>
        <begin position="344"/>
        <end position="423"/>
    </location>
</feature>
<dbReference type="PROSITE" id="PS00483">
    <property type="entry name" value="DIHYDROOROTASE_2"/>
    <property type="match status" value="1"/>
</dbReference>
<dbReference type="InterPro" id="IPR013108">
    <property type="entry name" value="Amidohydro_3"/>
</dbReference>
<comment type="function">
    <text evidence="1 7">Catalyzes the reversible cyclization of carbamoyl aspartate to dihydroorotate.</text>
</comment>
<evidence type="ECO:0000256" key="3">
    <source>
        <dbReference type="ARBA" id="ARBA00022723"/>
    </source>
</evidence>
<dbReference type="SUPFAM" id="SSF51338">
    <property type="entry name" value="Composite domain of metallo-dependent hydrolases"/>
    <property type="match status" value="1"/>
</dbReference>
<feature type="active site" evidence="7">
    <location>
        <position position="306"/>
    </location>
</feature>
<keyword evidence="6 7" id="KW-0665">Pyrimidine biosynthesis</keyword>
<evidence type="ECO:0000313" key="10">
    <source>
        <dbReference type="EMBL" id="MDQ8206647.1"/>
    </source>
</evidence>
<dbReference type="InterPro" id="IPR024403">
    <property type="entry name" value="DHOase_cat"/>
</dbReference>
<keyword evidence="4 7" id="KW-0378">Hydrolase</keyword>
<comment type="pathway">
    <text evidence="7">Pyrimidine metabolism; UMP biosynthesis via de novo pathway; (S)-dihydroorotate from bicarbonate: step 3/3.</text>
</comment>
<feature type="binding site" evidence="7">
    <location>
        <position position="153"/>
    </location>
    <ligand>
        <name>Zn(2+)</name>
        <dbReference type="ChEBI" id="CHEBI:29105"/>
        <label>1</label>
    </ligand>
</feature>
<comment type="similarity">
    <text evidence="2 7">Belongs to the metallo-dependent hydrolases superfamily. DHOase family. Class I DHOase subfamily.</text>
</comment>
<dbReference type="GO" id="GO:0004151">
    <property type="term" value="F:dihydroorotase activity"/>
    <property type="evidence" value="ECO:0007669"/>
    <property type="project" value="UniProtKB-EC"/>
</dbReference>
<dbReference type="RefSeq" id="WP_308948751.1">
    <property type="nucleotide sequence ID" value="NZ_JARXHW010000005.1"/>
</dbReference>
<evidence type="ECO:0000256" key="2">
    <source>
        <dbReference type="ARBA" id="ARBA00010286"/>
    </source>
</evidence>
<comment type="cofactor">
    <cofactor evidence="7">
        <name>Zn(2+)</name>
        <dbReference type="ChEBI" id="CHEBI:29105"/>
    </cofactor>
    <text evidence="7">Binds 2 Zn(2+) ions per subunit.</text>
</comment>
<dbReference type="NCBIfam" id="TIGR00857">
    <property type="entry name" value="pyrC_multi"/>
    <property type="match status" value="1"/>
</dbReference>
<feature type="binding site" evidence="7">
    <location>
        <position position="63"/>
    </location>
    <ligand>
        <name>Zn(2+)</name>
        <dbReference type="ChEBI" id="CHEBI:29105"/>
        <label>1</label>
    </ligand>
</feature>
<evidence type="ECO:0000259" key="9">
    <source>
        <dbReference type="Pfam" id="PF12890"/>
    </source>
</evidence>
<dbReference type="CDD" id="cd01317">
    <property type="entry name" value="DHOase_IIa"/>
    <property type="match status" value="1"/>
</dbReference>
<keyword evidence="3 7" id="KW-0479">Metal-binding</keyword>
<gene>
    <name evidence="7" type="primary">pyrC</name>
    <name evidence="10" type="ORF">QEH52_03945</name>
</gene>
<comment type="caution">
    <text evidence="10">The sequence shown here is derived from an EMBL/GenBank/DDBJ whole genome shotgun (WGS) entry which is preliminary data.</text>
</comment>
<dbReference type="PANTHER" id="PTHR43668">
    <property type="entry name" value="ALLANTOINASE"/>
    <property type="match status" value="1"/>
</dbReference>
<dbReference type="InterPro" id="IPR004722">
    <property type="entry name" value="DHOase"/>
</dbReference>
<evidence type="ECO:0000313" key="11">
    <source>
        <dbReference type="Proteomes" id="UP001225316"/>
    </source>
</evidence>
<name>A0ABU1AUL0_9BACT</name>
<dbReference type="Pfam" id="PF07969">
    <property type="entry name" value="Amidohydro_3"/>
    <property type="match status" value="1"/>
</dbReference>
<dbReference type="InterPro" id="IPR032466">
    <property type="entry name" value="Metal_Hydrolase"/>
</dbReference>
<reference evidence="10 11" key="1">
    <citation type="submission" date="2023-04" db="EMBL/GenBank/DDBJ databases">
        <title>A novel bacteria isolated from coastal sediment.</title>
        <authorList>
            <person name="Liu X.-J."/>
            <person name="Du Z.-J."/>
        </authorList>
    </citation>
    <scope>NUCLEOTIDE SEQUENCE [LARGE SCALE GENOMIC DNA]</scope>
    <source>
        <strain evidence="10 11">SDUM461003</strain>
    </source>
</reference>
<evidence type="ECO:0000256" key="1">
    <source>
        <dbReference type="ARBA" id="ARBA00002368"/>
    </source>
</evidence>
<evidence type="ECO:0000259" key="8">
    <source>
        <dbReference type="Pfam" id="PF07969"/>
    </source>
</evidence>
<dbReference type="PANTHER" id="PTHR43668:SF2">
    <property type="entry name" value="ALLANTOINASE"/>
    <property type="match status" value="1"/>
</dbReference>
<dbReference type="Proteomes" id="UP001225316">
    <property type="component" value="Unassembled WGS sequence"/>
</dbReference>
<keyword evidence="5 7" id="KW-0862">Zinc</keyword>
<dbReference type="Gene3D" id="3.20.20.140">
    <property type="entry name" value="Metal-dependent hydrolases"/>
    <property type="match status" value="1"/>
</dbReference>
<organism evidence="10 11">
    <name type="scientific">Thalassobacterium maritimum</name>
    <dbReference type="NCBI Taxonomy" id="3041265"/>
    <lineage>
        <taxon>Bacteria</taxon>
        <taxon>Pseudomonadati</taxon>
        <taxon>Verrucomicrobiota</taxon>
        <taxon>Opitutia</taxon>
        <taxon>Puniceicoccales</taxon>
        <taxon>Coraliomargaritaceae</taxon>
        <taxon>Thalassobacterium</taxon>
    </lineage>
</organism>
<feature type="binding site" evidence="7">
    <location>
        <position position="180"/>
    </location>
    <ligand>
        <name>Zn(2+)</name>
        <dbReference type="ChEBI" id="CHEBI:29105"/>
        <label>2</label>
    </ligand>
</feature>
<feature type="domain" description="Dihydroorotase catalytic" evidence="9">
    <location>
        <begin position="52"/>
        <end position="237"/>
    </location>
</feature>